<dbReference type="EMBL" id="JAWDGP010002885">
    <property type="protein sequence ID" value="KAK3779051.1"/>
    <property type="molecule type" value="Genomic_DNA"/>
</dbReference>
<feature type="compositionally biased region" description="Polar residues" evidence="1">
    <location>
        <begin position="12"/>
        <end position="24"/>
    </location>
</feature>
<gene>
    <name evidence="2" type="ORF">RRG08_053474</name>
</gene>
<accession>A0AAE1A222</accession>
<evidence type="ECO:0000313" key="3">
    <source>
        <dbReference type="Proteomes" id="UP001283361"/>
    </source>
</evidence>
<protein>
    <submittedName>
        <fullName evidence="2">Uncharacterized protein</fullName>
    </submittedName>
</protein>
<dbReference type="Proteomes" id="UP001283361">
    <property type="component" value="Unassembled WGS sequence"/>
</dbReference>
<reference evidence="2" key="1">
    <citation type="journal article" date="2023" name="G3 (Bethesda)">
        <title>A reference genome for the long-term kleptoplast-retaining sea slug Elysia crispata morphotype clarki.</title>
        <authorList>
            <person name="Eastman K.E."/>
            <person name="Pendleton A.L."/>
            <person name="Shaikh M.A."/>
            <person name="Suttiyut T."/>
            <person name="Ogas R."/>
            <person name="Tomko P."/>
            <person name="Gavelis G."/>
            <person name="Widhalm J.R."/>
            <person name="Wisecaver J.H."/>
        </authorList>
    </citation>
    <scope>NUCLEOTIDE SEQUENCE</scope>
    <source>
        <strain evidence="2">ECLA1</strain>
    </source>
</reference>
<proteinExistence type="predicted"/>
<name>A0AAE1A222_9GAST</name>
<evidence type="ECO:0000313" key="2">
    <source>
        <dbReference type="EMBL" id="KAK3779051.1"/>
    </source>
</evidence>
<sequence>MNSPSPVEGRTSRSTPLRTFSPQQVLVEVFPPLGLRKNSRSKTATAAARQQQPQQDSNSRSKTATAAARQQQPQQDSNRRRRGRACIIDRSTTRDNTHRFCLTPGIKITLESRILKGKLSLPFGFVYKASGIRVVTTSLLEKIEGSIRKLKRKLWGEEQLAINPAALDNRDHNNNYLHRAPLQRRFKSDVCPEIVVRNLLVRSTEQLGLGTLRRWRFQSLRRFAIFSTSPPFGVSVLVWIF</sequence>
<dbReference type="AlphaFoldDB" id="A0AAE1A222"/>
<organism evidence="2 3">
    <name type="scientific">Elysia crispata</name>
    <name type="common">lettuce slug</name>
    <dbReference type="NCBI Taxonomy" id="231223"/>
    <lineage>
        <taxon>Eukaryota</taxon>
        <taxon>Metazoa</taxon>
        <taxon>Spiralia</taxon>
        <taxon>Lophotrochozoa</taxon>
        <taxon>Mollusca</taxon>
        <taxon>Gastropoda</taxon>
        <taxon>Heterobranchia</taxon>
        <taxon>Euthyneura</taxon>
        <taxon>Panpulmonata</taxon>
        <taxon>Sacoglossa</taxon>
        <taxon>Placobranchoidea</taxon>
        <taxon>Plakobranchidae</taxon>
        <taxon>Elysia</taxon>
    </lineage>
</organism>
<feature type="region of interest" description="Disordered" evidence="1">
    <location>
        <begin position="1"/>
        <end position="90"/>
    </location>
</feature>
<comment type="caution">
    <text evidence="2">The sequence shown here is derived from an EMBL/GenBank/DDBJ whole genome shotgun (WGS) entry which is preliminary data.</text>
</comment>
<evidence type="ECO:0000256" key="1">
    <source>
        <dbReference type="SAM" id="MobiDB-lite"/>
    </source>
</evidence>
<keyword evidence="3" id="KW-1185">Reference proteome</keyword>
<feature type="compositionally biased region" description="Low complexity" evidence="1">
    <location>
        <begin position="41"/>
        <end position="76"/>
    </location>
</feature>